<keyword evidence="4" id="KW-1185">Reference proteome</keyword>
<sequence length="338" mass="38246">MEMLKEIRVGGVDLKWDLTTGKVLFEGGDVVFFWISAMKTFFDTIRDISGLEATNLVLETTGFRQGLIVGEGFKEMKHIDSSNVVDWLSSTYAPAGWGKAEIIEIDKEKGSFTLRIQDDWEYKLNALSNQKNKGIFVPSHYAGVLTGLFGRTFWYKVLQYQDEDNPYSVIEYFPSEMDIEQNIHELSRRQEAQHIRDLEQVVEEKTKMLQKLVKELSSPIIPVLEGIIVVPMIGSYDEERAEDLITNTLNQLPKHQANYLLLDLTGLNKEISQHTAALIDKLGSAARLLGTEVILVGISAELALIISQTLIDLKKYECLQTLQHGIYYALGKSGRRIV</sequence>
<dbReference type="Pfam" id="PF01740">
    <property type="entry name" value="STAS"/>
    <property type="match status" value="1"/>
</dbReference>
<evidence type="ECO:0000259" key="2">
    <source>
        <dbReference type="PROSITE" id="PS50801"/>
    </source>
</evidence>
<dbReference type="RefSeq" id="WP_046524286.1">
    <property type="nucleotide sequence ID" value="NZ_LAYY01000014.1"/>
</dbReference>
<accession>A0A0M2STI9</accession>
<comment type="caution">
    <text evidence="3">The sequence shown here is derived from an EMBL/GenBank/DDBJ whole genome shotgun (WGS) entry which is preliminary data.</text>
</comment>
<evidence type="ECO:0000313" key="3">
    <source>
        <dbReference type="EMBL" id="KKK37443.1"/>
    </source>
</evidence>
<dbReference type="OrthoDB" id="2717092at2"/>
<name>A0A0M2STI9_9BACI</name>
<dbReference type="AlphaFoldDB" id="A0A0M2STI9"/>
<gene>
    <name evidence="3" type="ORF">WQ57_13385</name>
</gene>
<evidence type="ECO:0000256" key="1">
    <source>
        <dbReference type="ARBA" id="ARBA00022553"/>
    </source>
</evidence>
<feature type="domain" description="STAS" evidence="2">
    <location>
        <begin position="217"/>
        <end position="329"/>
    </location>
</feature>
<dbReference type="SUPFAM" id="SSF52091">
    <property type="entry name" value="SpoIIaa-like"/>
    <property type="match status" value="1"/>
</dbReference>
<dbReference type="InterPro" id="IPR002645">
    <property type="entry name" value="STAS_dom"/>
</dbReference>
<dbReference type="PROSITE" id="PS50801">
    <property type="entry name" value="STAS"/>
    <property type="match status" value="1"/>
</dbReference>
<dbReference type="InterPro" id="IPR036513">
    <property type="entry name" value="STAS_dom_sf"/>
</dbReference>
<organism evidence="3 4">
    <name type="scientific">Mesobacillus campisalis</name>
    <dbReference type="NCBI Taxonomy" id="1408103"/>
    <lineage>
        <taxon>Bacteria</taxon>
        <taxon>Bacillati</taxon>
        <taxon>Bacillota</taxon>
        <taxon>Bacilli</taxon>
        <taxon>Bacillales</taxon>
        <taxon>Bacillaceae</taxon>
        <taxon>Mesobacillus</taxon>
    </lineage>
</organism>
<dbReference type="PANTHER" id="PTHR33745:SF3">
    <property type="entry name" value="RSBT CO-ANTAGONIST PROTEIN RSBRC"/>
    <property type="match status" value="1"/>
</dbReference>
<keyword evidence="1" id="KW-0597">Phosphoprotein</keyword>
<dbReference type="CDD" id="cd07041">
    <property type="entry name" value="STAS_RsbR_RsbS_like"/>
    <property type="match status" value="1"/>
</dbReference>
<dbReference type="Gene3D" id="3.30.750.24">
    <property type="entry name" value="STAS domain"/>
    <property type="match status" value="1"/>
</dbReference>
<protein>
    <submittedName>
        <fullName evidence="3">Anti-sigma-factor antagonist</fullName>
    </submittedName>
</protein>
<reference evidence="3 4" key="1">
    <citation type="submission" date="2015-04" db="EMBL/GenBank/DDBJ databases">
        <title>Taxonomic description and genome sequence of Bacillus campisalis sp. nov., a novel member of the genus Bacillus isolated from solar saltern.</title>
        <authorList>
            <person name="Mathan Kumar R."/>
            <person name="Kaur G."/>
            <person name="Kumar A."/>
            <person name="Singh N.K."/>
            <person name="Kaur N."/>
            <person name="Kumar N."/>
            <person name="Mayilraj S."/>
        </authorList>
    </citation>
    <scope>NUCLEOTIDE SEQUENCE [LARGE SCALE GENOMIC DNA]</scope>
    <source>
        <strain evidence="3 4">SA2-6</strain>
    </source>
</reference>
<dbReference type="Proteomes" id="UP000034166">
    <property type="component" value="Unassembled WGS sequence"/>
</dbReference>
<dbReference type="PANTHER" id="PTHR33745">
    <property type="entry name" value="RSBT ANTAGONIST PROTEIN RSBS-RELATED"/>
    <property type="match status" value="1"/>
</dbReference>
<evidence type="ECO:0000313" key="4">
    <source>
        <dbReference type="Proteomes" id="UP000034166"/>
    </source>
</evidence>
<dbReference type="EMBL" id="LAYY01000014">
    <property type="protein sequence ID" value="KKK37443.1"/>
    <property type="molecule type" value="Genomic_DNA"/>
</dbReference>
<proteinExistence type="predicted"/>
<dbReference type="InterPro" id="IPR051932">
    <property type="entry name" value="Bact_StressResp_Reg"/>
</dbReference>
<dbReference type="PATRIC" id="fig|1408103.3.peg.3004"/>